<evidence type="ECO:0000256" key="5">
    <source>
        <dbReference type="ARBA" id="ARBA00022598"/>
    </source>
</evidence>
<evidence type="ECO:0000256" key="9">
    <source>
        <dbReference type="RuleBase" id="RU365100"/>
    </source>
</evidence>
<dbReference type="AlphaFoldDB" id="A0A4R8W688"/>
<keyword evidence="4" id="KW-0597">Phosphoprotein</keyword>
<comment type="PTM">
    <text evidence="9">Transiently phosphorylated on a His residue during the reaction cycle. Phosphorylation strongly increases the affinity for substrates and increases the rate of nicotinate D-ribonucleotide production. Dephosphorylation regenerates the low-affinity form of the enzyme, leading to product release.</text>
</comment>
<dbReference type="InterPro" id="IPR006405">
    <property type="entry name" value="Nic_PRibTrfase_pncB"/>
</dbReference>
<comment type="caution">
    <text evidence="11">The sequence shown here is derived from an EMBL/GenBank/DDBJ whole genome shotgun (WGS) entry which is preliminary data.</text>
</comment>
<dbReference type="InterPro" id="IPR040727">
    <property type="entry name" value="NAPRTase_N"/>
</dbReference>
<dbReference type="Gene3D" id="3.20.140.10">
    <property type="entry name" value="nicotinate phosphoribosyltransferase"/>
    <property type="match status" value="1"/>
</dbReference>
<dbReference type="Pfam" id="PF17767">
    <property type="entry name" value="NAPRTase_N"/>
    <property type="match status" value="1"/>
</dbReference>
<dbReference type="SUPFAM" id="SSF51690">
    <property type="entry name" value="Nicotinate/Quinolinate PRTase C-terminal domain-like"/>
    <property type="match status" value="1"/>
</dbReference>
<proteinExistence type="inferred from homology"/>
<dbReference type="InterPro" id="IPR036068">
    <property type="entry name" value="Nicotinate_pribotase-like_C"/>
</dbReference>
<keyword evidence="12" id="KW-1185">Reference proteome</keyword>
<evidence type="ECO:0000259" key="10">
    <source>
        <dbReference type="Pfam" id="PF17767"/>
    </source>
</evidence>
<dbReference type="NCBIfam" id="TIGR01513">
    <property type="entry name" value="NAPRTase_put"/>
    <property type="match status" value="1"/>
</dbReference>
<evidence type="ECO:0000313" key="11">
    <source>
        <dbReference type="EMBL" id="TFC02539.1"/>
    </source>
</evidence>
<dbReference type="Gene3D" id="3.20.20.70">
    <property type="entry name" value="Aldolase class I"/>
    <property type="match status" value="1"/>
</dbReference>
<keyword evidence="6 9" id="KW-0662">Pyridine nucleotide biosynthesis</keyword>
<comment type="function">
    <text evidence="9">Catalyzes the first step in the biosynthesis of NAD from nicotinic acid, the ATP-dependent synthesis of beta-nicotinate D-ribonucleotide from nicotinate and 5-phospho-D-ribose 1-phosphate.</text>
</comment>
<keyword evidence="7 9" id="KW-0808">Transferase</keyword>
<comment type="pathway">
    <text evidence="1 9">Cofactor biosynthesis; NAD(+) biosynthesis; nicotinate D-ribonucleotide from nicotinate: step 1/1.</text>
</comment>
<evidence type="ECO:0000256" key="3">
    <source>
        <dbReference type="ARBA" id="ARBA00013236"/>
    </source>
</evidence>
<keyword evidence="11" id="KW-0328">Glycosyltransferase</keyword>
<dbReference type="EMBL" id="SOFM01000035">
    <property type="protein sequence ID" value="TFC02539.1"/>
    <property type="molecule type" value="Genomic_DNA"/>
</dbReference>
<dbReference type="PIRSF" id="PIRSF000484">
    <property type="entry name" value="NAPRT"/>
    <property type="match status" value="1"/>
</dbReference>
<name>A0A4R8W688_9MICO</name>
<dbReference type="GO" id="GO:0034355">
    <property type="term" value="P:NAD+ biosynthetic process via the salvage pathway"/>
    <property type="evidence" value="ECO:0007669"/>
    <property type="project" value="TreeGrafter"/>
</dbReference>
<reference evidence="11 12" key="1">
    <citation type="submission" date="2019-03" db="EMBL/GenBank/DDBJ databases">
        <title>Genomics of glacier-inhabiting Cryobacterium strains.</title>
        <authorList>
            <person name="Liu Q."/>
            <person name="Xin Y.-H."/>
        </authorList>
    </citation>
    <scope>NUCLEOTIDE SEQUENCE [LARGE SCALE GENOMIC DNA]</scope>
    <source>
        <strain evidence="11 12">RHLT2-21</strain>
    </source>
</reference>
<dbReference type="PANTHER" id="PTHR11098">
    <property type="entry name" value="NICOTINATE PHOSPHORIBOSYLTRANSFERASE"/>
    <property type="match status" value="1"/>
</dbReference>
<evidence type="ECO:0000256" key="1">
    <source>
        <dbReference type="ARBA" id="ARBA00004952"/>
    </source>
</evidence>
<protein>
    <recommendedName>
        <fullName evidence="3 9">Nicotinate phosphoribosyltransferase</fullName>
        <ecNumber evidence="3 9">6.3.4.21</ecNumber>
    </recommendedName>
</protein>
<dbReference type="InterPro" id="IPR007229">
    <property type="entry name" value="Nic_PRibTrfase-Fam"/>
</dbReference>
<evidence type="ECO:0000256" key="7">
    <source>
        <dbReference type="ARBA" id="ARBA00022679"/>
    </source>
</evidence>
<dbReference type="PANTHER" id="PTHR11098:SF8">
    <property type="entry name" value="NICOTINATE PHOSPHORIBOSYLTRANSFERASE PNCB1"/>
    <property type="match status" value="1"/>
</dbReference>
<comment type="similarity">
    <text evidence="2 9">Belongs to the NAPRTase family.</text>
</comment>
<dbReference type="SUPFAM" id="SSF54675">
    <property type="entry name" value="Nicotinate/Quinolinate PRTase N-terminal domain-like"/>
    <property type="match status" value="1"/>
</dbReference>
<accession>A0A4R8W688</accession>
<feature type="domain" description="Nicotinate phosphoribosyltransferase N-terminal" evidence="10">
    <location>
        <begin position="8"/>
        <end position="131"/>
    </location>
</feature>
<sequence length="440" mass="46598">MTESSAFRTDRYELTMVDAAIQSGTAGRECQFEAFARRLPSGRRYGIVAGTGRLLELIRDFRFTDAELAWLDANAVVRRPTLDWLADYAFRGDIWGYQEGEVYFPGSPLVTIDGSFAECVILETLILSVLNHDSSVAGAAARMVSVSLGRPLAEMGSRRTGEYSAVAAARAAYIAGFASTSNLEAGRSWGVPTMGTAAHSFTLLHDSEEDAFRAQVAAFGVSTTLLVDTYDVIRGIDLAIRVAGPGLGSIRIDSGDLPTVVAGARAQLDSLGAVNTRITVTSDLDEYSIAALSASPVDAFGVGTSVVTGSGAPAAGMVYKLVAHRDDAGEWVSVAKTSTAKASVGGRKRSVRRLDAAGIARAEIVLVGETDEDPTGFEAPDGHDRALLVPFVTDGVIDEGYLGAAGTVRARTHNARVMQELPIEAFRLGRGDPVIPTLYR</sequence>
<dbReference type="GO" id="GO:0005829">
    <property type="term" value="C:cytosol"/>
    <property type="evidence" value="ECO:0007669"/>
    <property type="project" value="TreeGrafter"/>
</dbReference>
<dbReference type="Proteomes" id="UP000297643">
    <property type="component" value="Unassembled WGS sequence"/>
</dbReference>
<evidence type="ECO:0000256" key="2">
    <source>
        <dbReference type="ARBA" id="ARBA00010897"/>
    </source>
</evidence>
<evidence type="ECO:0000256" key="8">
    <source>
        <dbReference type="ARBA" id="ARBA00048668"/>
    </source>
</evidence>
<evidence type="ECO:0000256" key="4">
    <source>
        <dbReference type="ARBA" id="ARBA00022553"/>
    </source>
</evidence>
<evidence type="ECO:0000313" key="12">
    <source>
        <dbReference type="Proteomes" id="UP000297643"/>
    </source>
</evidence>
<evidence type="ECO:0000256" key="6">
    <source>
        <dbReference type="ARBA" id="ARBA00022642"/>
    </source>
</evidence>
<dbReference type="GO" id="GO:0016757">
    <property type="term" value="F:glycosyltransferase activity"/>
    <property type="evidence" value="ECO:0007669"/>
    <property type="project" value="UniProtKB-KW"/>
</dbReference>
<keyword evidence="5 9" id="KW-0436">Ligase</keyword>
<dbReference type="InterPro" id="IPR013785">
    <property type="entry name" value="Aldolase_TIM"/>
</dbReference>
<dbReference type="EC" id="6.3.4.21" evidence="3 9"/>
<comment type="catalytic activity">
    <reaction evidence="8 9">
        <text>5-phospho-alpha-D-ribose 1-diphosphate + nicotinate + ATP + H2O = nicotinate beta-D-ribonucleotide + ADP + phosphate + diphosphate</text>
        <dbReference type="Rhea" id="RHEA:36163"/>
        <dbReference type="ChEBI" id="CHEBI:15377"/>
        <dbReference type="ChEBI" id="CHEBI:30616"/>
        <dbReference type="ChEBI" id="CHEBI:32544"/>
        <dbReference type="ChEBI" id="CHEBI:33019"/>
        <dbReference type="ChEBI" id="CHEBI:43474"/>
        <dbReference type="ChEBI" id="CHEBI:57502"/>
        <dbReference type="ChEBI" id="CHEBI:58017"/>
        <dbReference type="ChEBI" id="CHEBI:456216"/>
        <dbReference type="EC" id="6.3.4.21"/>
    </reaction>
</comment>
<organism evidence="11 12">
    <name type="scientific">Cryobacterium mannosilyticum</name>
    <dbReference type="NCBI Taxonomy" id="1259190"/>
    <lineage>
        <taxon>Bacteria</taxon>
        <taxon>Bacillati</taxon>
        <taxon>Actinomycetota</taxon>
        <taxon>Actinomycetes</taxon>
        <taxon>Micrococcales</taxon>
        <taxon>Microbacteriaceae</taxon>
        <taxon>Cryobacterium</taxon>
    </lineage>
</organism>
<dbReference type="RefSeq" id="WP_134509718.1">
    <property type="nucleotide sequence ID" value="NZ_SOFM01000035.1"/>
</dbReference>
<dbReference type="UniPathway" id="UPA00253">
    <property type="reaction ID" value="UER00457"/>
</dbReference>
<gene>
    <name evidence="11" type="ORF">E3O32_11790</name>
</gene>
<dbReference type="GO" id="GO:0004516">
    <property type="term" value="F:nicotinate phosphoribosyltransferase activity"/>
    <property type="evidence" value="ECO:0007669"/>
    <property type="project" value="UniProtKB-UniRule"/>
</dbReference>
<dbReference type="NCBIfam" id="NF006698">
    <property type="entry name" value="PRK09243.1-5"/>
    <property type="match status" value="1"/>
</dbReference>